<dbReference type="EMBL" id="UYRU01014173">
    <property type="protein sequence ID" value="VDK49921.1"/>
    <property type="molecule type" value="Genomic_DNA"/>
</dbReference>
<name>A0A3P6S4K5_DIBLA</name>
<proteinExistence type="predicted"/>
<gene>
    <name evidence="1" type="ORF">DILT_LOCUS1759</name>
</gene>
<dbReference type="AlphaFoldDB" id="A0A3P6S4K5"/>
<keyword evidence="2" id="KW-1185">Reference proteome</keyword>
<evidence type="ECO:0000313" key="1">
    <source>
        <dbReference type="EMBL" id="VDK49921.1"/>
    </source>
</evidence>
<evidence type="ECO:0000313" key="2">
    <source>
        <dbReference type="Proteomes" id="UP000281553"/>
    </source>
</evidence>
<protein>
    <submittedName>
        <fullName evidence="1">Uncharacterized protein</fullName>
    </submittedName>
</protein>
<organism evidence="1 2">
    <name type="scientific">Dibothriocephalus latus</name>
    <name type="common">Fish tapeworm</name>
    <name type="synonym">Diphyllobothrium latum</name>
    <dbReference type="NCBI Taxonomy" id="60516"/>
    <lineage>
        <taxon>Eukaryota</taxon>
        <taxon>Metazoa</taxon>
        <taxon>Spiralia</taxon>
        <taxon>Lophotrochozoa</taxon>
        <taxon>Platyhelminthes</taxon>
        <taxon>Cestoda</taxon>
        <taxon>Eucestoda</taxon>
        <taxon>Diphyllobothriidea</taxon>
        <taxon>Diphyllobothriidae</taxon>
        <taxon>Dibothriocephalus</taxon>
    </lineage>
</organism>
<accession>A0A3P6S4K5</accession>
<sequence>MDRLSDSPSLLGASLLRLSSGQLAVEKRPRRKNMENRGGFNGSTCGCRAAPFRRDEKVSLQAAVKRQESVLNYCLIMEILVKCVNYCMEFMFVRL</sequence>
<dbReference type="Proteomes" id="UP000281553">
    <property type="component" value="Unassembled WGS sequence"/>
</dbReference>
<reference evidence="1 2" key="1">
    <citation type="submission" date="2018-11" db="EMBL/GenBank/DDBJ databases">
        <authorList>
            <consortium name="Pathogen Informatics"/>
        </authorList>
    </citation>
    <scope>NUCLEOTIDE SEQUENCE [LARGE SCALE GENOMIC DNA]</scope>
</reference>